<dbReference type="RefSeq" id="XP_046586453.1">
    <property type="nucleotide sequence ID" value="XM_046730497.1"/>
</dbReference>
<evidence type="ECO:0000313" key="10">
    <source>
        <dbReference type="Proteomes" id="UP000829291"/>
    </source>
</evidence>
<dbReference type="InterPro" id="IPR037519">
    <property type="entry name" value="LITAF_fam"/>
</dbReference>
<evidence type="ECO:0000256" key="4">
    <source>
        <dbReference type="ARBA" id="ARBA00005975"/>
    </source>
</evidence>
<dbReference type="Proteomes" id="UP000829291">
    <property type="component" value="Chromosome 2"/>
</dbReference>
<dbReference type="PROSITE" id="PS51837">
    <property type="entry name" value="LITAF"/>
    <property type="match status" value="1"/>
</dbReference>
<organism evidence="10 11">
    <name type="scientific">Neodiprion lecontei</name>
    <name type="common">Redheaded pine sawfly</name>
    <dbReference type="NCBI Taxonomy" id="441921"/>
    <lineage>
        <taxon>Eukaryota</taxon>
        <taxon>Metazoa</taxon>
        <taxon>Ecdysozoa</taxon>
        <taxon>Arthropoda</taxon>
        <taxon>Hexapoda</taxon>
        <taxon>Insecta</taxon>
        <taxon>Pterygota</taxon>
        <taxon>Neoptera</taxon>
        <taxon>Endopterygota</taxon>
        <taxon>Hymenoptera</taxon>
        <taxon>Tenthredinoidea</taxon>
        <taxon>Diprionidae</taxon>
        <taxon>Diprioninae</taxon>
        <taxon>Neodiprion</taxon>
    </lineage>
</organism>
<evidence type="ECO:0000259" key="9">
    <source>
        <dbReference type="PROSITE" id="PS51837"/>
    </source>
</evidence>
<evidence type="ECO:0000256" key="6">
    <source>
        <dbReference type="ARBA" id="ARBA00022833"/>
    </source>
</evidence>
<dbReference type="SMART" id="SM00714">
    <property type="entry name" value="LITAF"/>
    <property type="match status" value="1"/>
</dbReference>
<proteinExistence type="inferred from homology"/>
<gene>
    <name evidence="11" type="primary">LOC107216594</name>
</gene>
<dbReference type="GeneID" id="107216594"/>
<keyword evidence="6" id="KW-0862">Zinc</keyword>
<feature type="domain" description="LITAF" evidence="9">
    <location>
        <begin position="24"/>
        <end position="107"/>
    </location>
</feature>
<name>A0ABM3FEK5_NEOLC</name>
<dbReference type="InterPro" id="IPR006629">
    <property type="entry name" value="LITAF"/>
</dbReference>
<evidence type="ECO:0000256" key="2">
    <source>
        <dbReference type="ARBA" id="ARBA00004481"/>
    </source>
</evidence>
<evidence type="ECO:0000256" key="5">
    <source>
        <dbReference type="ARBA" id="ARBA00022723"/>
    </source>
</evidence>
<dbReference type="Pfam" id="PF10601">
    <property type="entry name" value="zf-LITAF-like"/>
    <property type="match status" value="1"/>
</dbReference>
<reference evidence="11" key="1">
    <citation type="submission" date="2025-08" db="UniProtKB">
        <authorList>
            <consortium name="RefSeq"/>
        </authorList>
    </citation>
    <scope>IDENTIFICATION</scope>
    <source>
        <tissue evidence="11">Thorax and Abdomen</tissue>
    </source>
</reference>
<evidence type="ECO:0000256" key="3">
    <source>
        <dbReference type="ARBA" id="ARBA00004630"/>
    </source>
</evidence>
<feature type="region of interest" description="Disordered" evidence="8">
    <location>
        <begin position="1"/>
        <end position="23"/>
    </location>
</feature>
<comment type="subcellular location">
    <subcellularLocation>
        <location evidence="2">Endosome membrane</location>
        <topology evidence="2">Peripheral membrane protein</topology>
    </subcellularLocation>
    <subcellularLocation>
        <location evidence="1">Late endosome membrane</location>
    </subcellularLocation>
    <subcellularLocation>
        <location evidence="3">Lysosome membrane</location>
        <topology evidence="3">Peripheral membrane protein</topology>
        <orientation evidence="3">Cytoplasmic side</orientation>
    </subcellularLocation>
</comment>
<evidence type="ECO:0000256" key="8">
    <source>
        <dbReference type="SAM" id="MobiDB-lite"/>
    </source>
</evidence>
<keyword evidence="7" id="KW-0472">Membrane</keyword>
<dbReference type="RefSeq" id="XP_015509319.2">
    <property type="nucleotide sequence ID" value="XM_015653833.2"/>
</dbReference>
<dbReference type="PANTHER" id="PTHR23292">
    <property type="entry name" value="LIPOPOLYSACCHARIDE-INDUCED TUMOR NECROSIS FACTOR-ALPHA FACTOR"/>
    <property type="match status" value="1"/>
</dbReference>
<comment type="similarity">
    <text evidence="4">Belongs to the CDIP1/LITAF family.</text>
</comment>
<keyword evidence="10" id="KW-1185">Reference proteome</keyword>
<evidence type="ECO:0000256" key="1">
    <source>
        <dbReference type="ARBA" id="ARBA00004414"/>
    </source>
</evidence>
<keyword evidence="5" id="KW-0479">Metal-binding</keyword>
<protein>
    <submittedName>
        <fullName evidence="11">Lipopolysaccharide-induced tumor necrosis factor-alpha factor homolog isoform X2</fullName>
    </submittedName>
</protein>
<sequence length="107" mass="11544">MDKNQMPPPGFMPPPAYGPPPQAQPSVMIVQAPALGPESVSMTCPHCRANISTRVEQSSSTKTHIIALLLCIFGCWPCAPCPYCIDSCLSKKHYCPGCNAYIGEYSN</sequence>
<accession>A0ABM3FEK5</accession>
<evidence type="ECO:0000313" key="11">
    <source>
        <dbReference type="RefSeq" id="XP_046586453.1"/>
    </source>
</evidence>
<evidence type="ECO:0000256" key="7">
    <source>
        <dbReference type="ARBA" id="ARBA00023136"/>
    </source>
</evidence>
<dbReference type="PANTHER" id="PTHR23292:SF14">
    <property type="entry name" value="FI16615P1-RELATED"/>
    <property type="match status" value="1"/>
</dbReference>